<dbReference type="OrthoDB" id="9784724at2"/>
<dbReference type="Pfam" id="PF00589">
    <property type="entry name" value="Phage_integrase"/>
    <property type="match status" value="1"/>
</dbReference>
<dbReference type="AlphaFoldDB" id="A0A0D5LR58"/>
<dbReference type="Gene3D" id="1.10.443.10">
    <property type="entry name" value="Intergrase catalytic core"/>
    <property type="match status" value="1"/>
</dbReference>
<gene>
    <name evidence="3" type="ORF">TM49_09265</name>
</gene>
<evidence type="ECO:0000259" key="2">
    <source>
        <dbReference type="PROSITE" id="PS51898"/>
    </source>
</evidence>
<dbReference type="InterPro" id="IPR046668">
    <property type="entry name" value="DUF6538"/>
</dbReference>
<dbReference type="Pfam" id="PF20172">
    <property type="entry name" value="DUF6538"/>
    <property type="match status" value="1"/>
</dbReference>
<dbReference type="SUPFAM" id="SSF56349">
    <property type="entry name" value="DNA breaking-rejoining enzymes"/>
    <property type="match status" value="1"/>
</dbReference>
<dbReference type="KEGG" id="mey:TM49_09265"/>
<dbReference type="GO" id="GO:0015074">
    <property type="term" value="P:DNA integration"/>
    <property type="evidence" value="ECO:0007669"/>
    <property type="project" value="InterPro"/>
</dbReference>
<name>A0A0D5LR58_MAREN</name>
<keyword evidence="1" id="KW-0233">DNA recombination</keyword>
<dbReference type="Proteomes" id="UP000032611">
    <property type="component" value="Chromosome"/>
</dbReference>
<dbReference type="InterPro" id="IPR002104">
    <property type="entry name" value="Integrase_catalytic"/>
</dbReference>
<sequence length="421" mass="47577">MSLMRRGSIFYIRRRVPARFAAVDTRNEIWLSLHTDSETQAKAKEALIWAEQIEAWEARLAGDTEDAELRFQAATELAQRRGYRYLTVEKVAALPRAELLSRIETVDAQRSEPQEAAALLGGVAEPPITVKRALELYWPLAHDRTIGKSEEQLRRWRNPRIKAIRNFIAVCGNLPIKEITGDIMLDFRAWWVERVDVEGLTANSANKDIGHFGDILKTVNKMKRLGLVLPLTDLKLKEGEAKTRPPFSNAWIRNELLRPGALDGLNPEARAIMLVMINTGARPSEIAALTTSEIHLDAKIPYISIEPIDRQLKSKNARRRIPVLGVSLEAMRDFPDGFDGYRMRSAGLSGTINKLLRENGLRETPVHTLYCLRHSFEDRMLAAGIDERIRCDLMGHAPNREKYGAGASLEQMSQLLQPISF</sequence>
<organism evidence="3 4">
    <name type="scientific">Martelella endophytica</name>
    <dbReference type="NCBI Taxonomy" id="1486262"/>
    <lineage>
        <taxon>Bacteria</taxon>
        <taxon>Pseudomonadati</taxon>
        <taxon>Pseudomonadota</taxon>
        <taxon>Alphaproteobacteria</taxon>
        <taxon>Hyphomicrobiales</taxon>
        <taxon>Aurantimonadaceae</taxon>
        <taxon>Martelella</taxon>
    </lineage>
</organism>
<dbReference type="InterPro" id="IPR013762">
    <property type="entry name" value="Integrase-like_cat_sf"/>
</dbReference>
<protein>
    <submittedName>
        <fullName evidence="3">Integrase</fullName>
    </submittedName>
</protein>
<dbReference type="HOGENOM" id="CLU_051657_0_0_5"/>
<accession>A0A0D5LR58</accession>
<dbReference type="PATRIC" id="fig|1486262.3.peg.1917"/>
<evidence type="ECO:0000313" key="3">
    <source>
        <dbReference type="EMBL" id="AJY45833.1"/>
    </source>
</evidence>
<dbReference type="InterPro" id="IPR011010">
    <property type="entry name" value="DNA_brk_join_enz"/>
</dbReference>
<evidence type="ECO:0000256" key="1">
    <source>
        <dbReference type="ARBA" id="ARBA00023172"/>
    </source>
</evidence>
<keyword evidence="4" id="KW-1185">Reference proteome</keyword>
<dbReference type="GO" id="GO:0006310">
    <property type="term" value="P:DNA recombination"/>
    <property type="evidence" value="ECO:0007669"/>
    <property type="project" value="UniProtKB-KW"/>
</dbReference>
<reference evidence="3 4" key="1">
    <citation type="journal article" date="2015" name="Genome Announc.">
        <title>Complete genome sequence of Martelella endophytica YC6887, which has antifungal activity associated with a halophyte.</title>
        <authorList>
            <person name="Khan A."/>
            <person name="Khan H."/>
            <person name="Chung E.J."/>
            <person name="Hossain M.T."/>
            <person name="Chung Y.R."/>
        </authorList>
    </citation>
    <scope>NUCLEOTIDE SEQUENCE [LARGE SCALE GENOMIC DNA]</scope>
    <source>
        <strain evidence="3">YC6887</strain>
    </source>
</reference>
<proteinExistence type="predicted"/>
<dbReference type="EMBL" id="CP010803">
    <property type="protein sequence ID" value="AJY45833.1"/>
    <property type="molecule type" value="Genomic_DNA"/>
</dbReference>
<feature type="domain" description="Tyr recombinase" evidence="2">
    <location>
        <begin position="242"/>
        <end position="417"/>
    </location>
</feature>
<evidence type="ECO:0000313" key="4">
    <source>
        <dbReference type="Proteomes" id="UP000032611"/>
    </source>
</evidence>
<dbReference type="RefSeq" id="WP_045680758.1">
    <property type="nucleotide sequence ID" value="NZ_CP010803.1"/>
</dbReference>
<dbReference type="PROSITE" id="PS51898">
    <property type="entry name" value="TYR_RECOMBINASE"/>
    <property type="match status" value="1"/>
</dbReference>
<dbReference type="GO" id="GO:0003677">
    <property type="term" value="F:DNA binding"/>
    <property type="evidence" value="ECO:0007669"/>
    <property type="project" value="InterPro"/>
</dbReference>